<keyword evidence="6" id="KW-1185">Reference proteome</keyword>
<keyword evidence="5" id="KW-0503">Monooxygenase</keyword>
<dbReference type="Proteomes" id="UP001229955">
    <property type="component" value="Chromosome"/>
</dbReference>
<protein>
    <submittedName>
        <fullName evidence="5">Nitronate monooxygenase</fullName>
    </submittedName>
</protein>
<dbReference type="Gene3D" id="3.20.20.70">
    <property type="entry name" value="Aldolase class I"/>
    <property type="match status" value="1"/>
</dbReference>
<evidence type="ECO:0000313" key="4">
    <source>
        <dbReference type="EMBL" id="WKW11946.1"/>
    </source>
</evidence>
<keyword evidence="2" id="KW-0288">FMN</keyword>
<proteinExistence type="predicted"/>
<dbReference type="PANTHER" id="PTHR32332">
    <property type="entry name" value="2-NITROPROPANE DIOXYGENASE"/>
    <property type="match status" value="1"/>
</dbReference>
<gene>
    <name evidence="4" type="ORF">Strain138_001217</name>
    <name evidence="5" type="ORF">Strain318_001217</name>
</gene>
<dbReference type="Pfam" id="PF03060">
    <property type="entry name" value="NMO"/>
    <property type="match status" value="1"/>
</dbReference>
<dbReference type="InterPro" id="IPR004136">
    <property type="entry name" value="NMO"/>
</dbReference>
<dbReference type="EMBL" id="CP130613">
    <property type="protein sequence ID" value="WKW14856.1"/>
    <property type="molecule type" value="Genomic_DNA"/>
</dbReference>
<evidence type="ECO:0000256" key="2">
    <source>
        <dbReference type="ARBA" id="ARBA00022643"/>
    </source>
</evidence>
<evidence type="ECO:0000313" key="6">
    <source>
        <dbReference type="Proteomes" id="UP001229955"/>
    </source>
</evidence>
<dbReference type="RefSeq" id="WP_367887625.1">
    <property type="nucleotide sequence ID" value="NZ_CP130612.1"/>
</dbReference>
<keyword evidence="3" id="KW-0560">Oxidoreductase</keyword>
<accession>A0AA49JZL0</accession>
<dbReference type="PANTHER" id="PTHR32332:SF20">
    <property type="entry name" value="2-NITROPROPANE DIOXYGENASE-LIKE PROTEIN"/>
    <property type="match status" value="1"/>
</dbReference>
<name>A0AA49JZL0_9BACT</name>
<organism evidence="5 6">
    <name type="scientific">Pseudogemmatithrix spongiicola</name>
    <dbReference type="NCBI Taxonomy" id="3062599"/>
    <lineage>
        <taxon>Bacteria</taxon>
        <taxon>Pseudomonadati</taxon>
        <taxon>Gemmatimonadota</taxon>
        <taxon>Gemmatimonadia</taxon>
        <taxon>Gemmatimonadales</taxon>
        <taxon>Gemmatimonadaceae</taxon>
        <taxon>Pseudogemmatithrix</taxon>
    </lineage>
</organism>
<evidence type="ECO:0000256" key="3">
    <source>
        <dbReference type="ARBA" id="ARBA00023002"/>
    </source>
</evidence>
<sequence length="330" mass="35977">MAPRAGAMMETPFTRHAGVQVPLVCGPMYPCSNPELVAAVSEAGGLGIVQPISLTYVHGYEFRAGLRHIRSLTSKPIGFNALIEGNNKLYRERMSQWIDIALEEGVRFFLTSLGNPKWVCERVHAAGGVVYHDVTERKWAQKGVDGGVDGLVAVNKLAGGHAGRLSPEALFDELAPFGLPIVSAGGVGDAQEFTRQLRIGYAAVQLGTRFIATPECKASDAYKQAIIDAEADDIVMTERLTGVPVAVIRNPFIDRLGTSAGWFARWMLKGRKTKHWMRTFYALNSVRRLKKSLHSSDVSSDYWQAGRSVAGIHEVKPAGDIVREFAAALD</sequence>
<accession>A0AA49JU28</accession>
<dbReference type="SUPFAM" id="SSF51412">
    <property type="entry name" value="Inosine monophosphate dehydrogenase (IMPDH)"/>
    <property type="match status" value="1"/>
</dbReference>
<evidence type="ECO:0000313" key="5">
    <source>
        <dbReference type="EMBL" id="WKW14856.1"/>
    </source>
</evidence>
<reference evidence="5" key="1">
    <citation type="submission" date="2023-07" db="EMBL/GenBank/DDBJ databases">
        <authorList>
            <person name="Haufschild T."/>
            <person name="Kallscheuer N."/>
            <person name="Hammer J."/>
            <person name="Kohn T."/>
            <person name="Kabuu M."/>
            <person name="Jogler M."/>
            <person name="Wohfarth N."/>
            <person name="Heuer A."/>
            <person name="Rohde M."/>
            <person name="van Teeseling M.C.F."/>
            <person name="Jogler C."/>
        </authorList>
    </citation>
    <scope>NUCLEOTIDE SEQUENCE</scope>
    <source>
        <strain evidence="4">Strain 138</strain>
        <strain evidence="5">Strain 318</strain>
    </source>
</reference>
<dbReference type="GO" id="GO:0018580">
    <property type="term" value="F:nitronate monooxygenase activity"/>
    <property type="evidence" value="ECO:0007669"/>
    <property type="project" value="InterPro"/>
</dbReference>
<dbReference type="KEGG" id="pspc:Strain318_001217"/>
<dbReference type="AlphaFoldDB" id="A0AA49JZL0"/>
<keyword evidence="1" id="KW-0285">Flavoprotein</keyword>
<dbReference type="CDD" id="cd04730">
    <property type="entry name" value="NPD_like"/>
    <property type="match status" value="1"/>
</dbReference>
<dbReference type="InterPro" id="IPR013785">
    <property type="entry name" value="Aldolase_TIM"/>
</dbReference>
<evidence type="ECO:0000256" key="1">
    <source>
        <dbReference type="ARBA" id="ARBA00022630"/>
    </source>
</evidence>
<dbReference type="EMBL" id="CP130612">
    <property type="protein sequence ID" value="WKW11946.1"/>
    <property type="molecule type" value="Genomic_DNA"/>
</dbReference>